<keyword evidence="2" id="KW-0812">Transmembrane</keyword>
<dbReference type="InterPro" id="IPR021054">
    <property type="entry name" value="Cell_wall_mannoprotein_1"/>
</dbReference>
<dbReference type="GO" id="GO:0005576">
    <property type="term" value="C:extracellular region"/>
    <property type="evidence" value="ECO:0007669"/>
    <property type="project" value="TreeGrafter"/>
</dbReference>
<feature type="signal peptide" evidence="3">
    <location>
        <begin position="1"/>
        <end position="22"/>
    </location>
</feature>
<dbReference type="Gene3D" id="1.20.1280.140">
    <property type="match status" value="1"/>
</dbReference>
<sequence length="256" mass="25733">MKFSAPAALLFAAGALASPTAAELCARELSTVNTIMTTVLEGIQGLDASISAYKGGPGKELEEASTKMLGTIRTATNNAAAMTPLTMDEAIAFQPLSDQLNAAGDKLLTDLESKVDLFAKSKICETTLSWVAQVGGNVNTLMTTISTKFPAGGKGGDEIAHFNKIFQTMQDKLAACSGGGSGVAPTAASNGTKPDATSKPSSGSGSGSKPSANPTNKDESNPSKPTSAVKPVVTAGAALMTVSGAGLFAAFAALLL</sequence>
<keyword evidence="5" id="KW-1185">Reference proteome</keyword>
<feature type="region of interest" description="Disordered" evidence="1">
    <location>
        <begin position="183"/>
        <end position="228"/>
    </location>
</feature>
<feature type="transmembrane region" description="Helical" evidence="2">
    <location>
        <begin position="232"/>
        <end position="255"/>
    </location>
</feature>
<keyword evidence="2" id="KW-1133">Transmembrane helix</keyword>
<dbReference type="PANTHER" id="PTHR38123">
    <property type="entry name" value="CELL WALL SERINE-THREONINE-RICH GALACTOMANNOPROTEIN MP1 (AFU_ORTHOLOGUE AFUA_4G03240)"/>
    <property type="match status" value="1"/>
</dbReference>
<dbReference type="AlphaFoldDB" id="A0A8H6K769"/>
<feature type="compositionally biased region" description="Low complexity" evidence="1">
    <location>
        <begin position="198"/>
        <end position="211"/>
    </location>
</feature>
<evidence type="ECO:0000256" key="3">
    <source>
        <dbReference type="SAM" id="SignalP"/>
    </source>
</evidence>
<evidence type="ECO:0000313" key="4">
    <source>
        <dbReference type="EMBL" id="KAF6825711.1"/>
    </source>
</evidence>
<protein>
    <recommendedName>
        <fullName evidence="6">Cell wall protein</fullName>
    </recommendedName>
</protein>
<comment type="caution">
    <text evidence="4">The sequence shown here is derived from an EMBL/GenBank/DDBJ whole genome shotgun (WGS) entry which is preliminary data.</text>
</comment>
<feature type="chain" id="PRO_5034671089" description="Cell wall protein" evidence="3">
    <location>
        <begin position="23"/>
        <end position="256"/>
    </location>
</feature>
<evidence type="ECO:0000256" key="1">
    <source>
        <dbReference type="SAM" id="MobiDB-lite"/>
    </source>
</evidence>
<reference evidence="4" key="1">
    <citation type="journal article" date="2020" name="Phytopathology">
        <title>Genome Sequence Resources of Colletotrichum truncatum, C. plurivorum, C. musicola, and C. sojae: Four Species Pathogenic to Soybean (Glycine max).</title>
        <authorList>
            <person name="Rogerio F."/>
            <person name="Boufleur T.R."/>
            <person name="Ciampi-Guillardi M."/>
            <person name="Sukno S.A."/>
            <person name="Thon M.R."/>
            <person name="Massola Junior N.S."/>
            <person name="Baroncelli R."/>
        </authorList>
    </citation>
    <scope>NUCLEOTIDE SEQUENCE</scope>
    <source>
        <strain evidence="4">LFN0074</strain>
    </source>
</reference>
<dbReference type="OrthoDB" id="5216132at2759"/>
<evidence type="ECO:0000256" key="2">
    <source>
        <dbReference type="SAM" id="Phobius"/>
    </source>
</evidence>
<gene>
    <name evidence="4" type="ORF">CMUS01_09714</name>
</gene>
<keyword evidence="3" id="KW-0732">Signal</keyword>
<dbReference type="Pfam" id="PF12296">
    <property type="entry name" value="HsbA"/>
    <property type="match status" value="1"/>
</dbReference>
<keyword evidence="2" id="KW-0472">Membrane</keyword>
<dbReference type="Proteomes" id="UP000639643">
    <property type="component" value="Unassembled WGS sequence"/>
</dbReference>
<dbReference type="EMBL" id="WIGM01000421">
    <property type="protein sequence ID" value="KAF6825711.1"/>
    <property type="molecule type" value="Genomic_DNA"/>
</dbReference>
<accession>A0A8H6K769</accession>
<name>A0A8H6K769_9PEZI</name>
<proteinExistence type="predicted"/>
<organism evidence="4 5">
    <name type="scientific">Colletotrichum musicola</name>
    <dbReference type="NCBI Taxonomy" id="2175873"/>
    <lineage>
        <taxon>Eukaryota</taxon>
        <taxon>Fungi</taxon>
        <taxon>Dikarya</taxon>
        <taxon>Ascomycota</taxon>
        <taxon>Pezizomycotina</taxon>
        <taxon>Sordariomycetes</taxon>
        <taxon>Hypocreomycetidae</taxon>
        <taxon>Glomerellales</taxon>
        <taxon>Glomerellaceae</taxon>
        <taxon>Colletotrichum</taxon>
        <taxon>Colletotrichum orchidearum species complex</taxon>
    </lineage>
</organism>
<evidence type="ECO:0000313" key="5">
    <source>
        <dbReference type="Proteomes" id="UP000639643"/>
    </source>
</evidence>
<evidence type="ECO:0008006" key="6">
    <source>
        <dbReference type="Google" id="ProtNLM"/>
    </source>
</evidence>
<dbReference type="PANTHER" id="PTHR38123:SF6">
    <property type="entry name" value="CELL WALL SERINE-THREONINE-RICH GALACTOMANNOPROTEIN MP1 (AFU_ORTHOLOGUE AFUA_4G03240)"/>
    <property type="match status" value="1"/>
</dbReference>